<name>A0ABT4QJ35_9BACL</name>
<dbReference type="Gene3D" id="1.10.3730.20">
    <property type="match status" value="2"/>
</dbReference>
<evidence type="ECO:0000256" key="1">
    <source>
        <dbReference type="ARBA" id="ARBA00004651"/>
    </source>
</evidence>
<feature type="transmembrane region" description="Helical" evidence="13">
    <location>
        <begin position="266"/>
        <end position="284"/>
    </location>
</feature>
<evidence type="ECO:0000256" key="8">
    <source>
        <dbReference type="ARBA" id="ARBA00022692"/>
    </source>
</evidence>
<dbReference type="SUPFAM" id="SSF103481">
    <property type="entry name" value="Multidrug resistance efflux transporter EmrE"/>
    <property type="match status" value="2"/>
</dbReference>
<feature type="transmembrane region" description="Helical" evidence="13">
    <location>
        <begin position="149"/>
        <end position="168"/>
    </location>
</feature>
<evidence type="ECO:0000256" key="2">
    <source>
        <dbReference type="ARBA" id="ARBA00007362"/>
    </source>
</evidence>
<evidence type="ECO:0000313" key="16">
    <source>
        <dbReference type="Proteomes" id="UP001527882"/>
    </source>
</evidence>
<keyword evidence="8 13" id="KW-0812">Transmembrane</keyword>
<dbReference type="PANTHER" id="PTHR30561">
    <property type="entry name" value="SMR FAMILY PROTON-DEPENDENT DRUG EFFLUX TRANSPORTER SUGE"/>
    <property type="match status" value="1"/>
</dbReference>
<keyword evidence="10 13" id="KW-1133">Transmembrane helix</keyword>
<evidence type="ECO:0000256" key="5">
    <source>
        <dbReference type="ARBA" id="ARBA00022516"/>
    </source>
</evidence>
<feature type="transmembrane region" description="Helical" evidence="13">
    <location>
        <begin position="237"/>
        <end position="259"/>
    </location>
</feature>
<dbReference type="Pfam" id="PF00892">
    <property type="entry name" value="EamA"/>
    <property type="match status" value="2"/>
</dbReference>
<feature type="transmembrane region" description="Helical" evidence="13">
    <location>
        <begin position="61"/>
        <end position="82"/>
    </location>
</feature>
<dbReference type="InterPro" id="IPR037185">
    <property type="entry name" value="EmrE-like"/>
</dbReference>
<keyword evidence="6" id="KW-0997">Cell inner membrane</keyword>
<evidence type="ECO:0000256" key="13">
    <source>
        <dbReference type="SAM" id="Phobius"/>
    </source>
</evidence>
<feature type="domain" description="EamA" evidence="14">
    <location>
        <begin position="152"/>
        <end position="282"/>
    </location>
</feature>
<accession>A0ABT4QJ35</accession>
<keyword evidence="4" id="KW-1003">Cell membrane</keyword>
<comment type="caution">
    <text evidence="15">The sequence shown here is derived from an EMBL/GenBank/DDBJ whole genome shotgun (WGS) entry which is preliminary data.</text>
</comment>
<evidence type="ECO:0000256" key="11">
    <source>
        <dbReference type="ARBA" id="ARBA00023098"/>
    </source>
</evidence>
<keyword evidence="12 13" id="KW-0472">Membrane</keyword>
<evidence type="ECO:0000259" key="14">
    <source>
        <dbReference type="Pfam" id="PF00892"/>
    </source>
</evidence>
<organism evidence="15 16">
    <name type="scientific">Paenibacillus gyeongsangnamensis</name>
    <dbReference type="NCBI Taxonomy" id="3388067"/>
    <lineage>
        <taxon>Bacteria</taxon>
        <taxon>Bacillati</taxon>
        <taxon>Bacillota</taxon>
        <taxon>Bacilli</taxon>
        <taxon>Bacillales</taxon>
        <taxon>Paenibacillaceae</taxon>
        <taxon>Paenibacillus</taxon>
    </lineage>
</organism>
<comment type="similarity">
    <text evidence="2">Belongs to the EamA transporter family.</text>
</comment>
<evidence type="ECO:0000256" key="10">
    <source>
        <dbReference type="ARBA" id="ARBA00022989"/>
    </source>
</evidence>
<evidence type="ECO:0000256" key="12">
    <source>
        <dbReference type="ARBA" id="ARBA00023136"/>
    </source>
</evidence>
<protein>
    <submittedName>
        <fullName evidence="15">EamA family transporter</fullName>
    </submittedName>
</protein>
<evidence type="ECO:0000256" key="9">
    <source>
        <dbReference type="ARBA" id="ARBA00022985"/>
    </source>
</evidence>
<feature type="transmembrane region" description="Helical" evidence="13">
    <location>
        <begin position="116"/>
        <end position="137"/>
    </location>
</feature>
<dbReference type="InterPro" id="IPR000390">
    <property type="entry name" value="Small_drug/metabolite_transptr"/>
</dbReference>
<dbReference type="Proteomes" id="UP001527882">
    <property type="component" value="Unassembled WGS sequence"/>
</dbReference>
<keyword evidence="16" id="KW-1185">Reference proteome</keyword>
<feature type="transmembrane region" description="Helical" evidence="13">
    <location>
        <begin position="180"/>
        <end position="201"/>
    </location>
</feature>
<feature type="transmembrane region" description="Helical" evidence="13">
    <location>
        <begin position="29"/>
        <end position="49"/>
    </location>
</feature>
<keyword evidence="11" id="KW-0443">Lipid metabolism</keyword>
<keyword evidence="9" id="KW-0448">Lipopolysaccharide biosynthesis</keyword>
<evidence type="ECO:0000256" key="4">
    <source>
        <dbReference type="ARBA" id="ARBA00022475"/>
    </source>
</evidence>
<proteinExistence type="inferred from homology"/>
<reference evidence="15 16" key="1">
    <citation type="submission" date="2022-12" db="EMBL/GenBank/DDBJ databases">
        <title>Draft genome sequence of Paenibacillus sp. dW9.</title>
        <authorList>
            <person name="Choi E.-W."/>
            <person name="Kim D.-U."/>
        </authorList>
    </citation>
    <scope>NUCLEOTIDE SEQUENCE [LARGE SCALE GENOMIC DNA]</scope>
    <source>
        <strain evidence="16">dW9</strain>
    </source>
</reference>
<gene>
    <name evidence="15" type="ORF">O9H85_31805</name>
</gene>
<feature type="transmembrane region" description="Helical" evidence="13">
    <location>
        <begin position="213"/>
        <end position="231"/>
    </location>
</feature>
<feature type="domain" description="EamA" evidence="14">
    <location>
        <begin position="4"/>
        <end position="133"/>
    </location>
</feature>
<evidence type="ECO:0000256" key="7">
    <source>
        <dbReference type="ARBA" id="ARBA00022556"/>
    </source>
</evidence>
<dbReference type="InterPro" id="IPR000620">
    <property type="entry name" value="EamA_dom"/>
</dbReference>
<sequence length="285" mass="31184">MILSILLVLASGFTHAVWSLFAKRSGNKAVFLWSIMILTTIILFPQFIIEMLSVRLSLPAWGLLALSALLQAAYALMLTFAYRMGDLSQVYPIMRGTSTLQIPLVGVLLLHESLTLFGWLGLCCMIFGFLLLSGIFLHRGASQAVFGELKPFLMAFCIGLCTTCYVFVDKLNLQHISTWSLLEVTNIGFVAGLTPLVLTSGHLRAEWNLNKKTILLGTVLNPGSYLLFLFAMKEAPVALIAPLRECGTVFATLLGIYVLNEGHGRLRICCSILIAMGIVLIGLLG</sequence>
<evidence type="ECO:0000313" key="15">
    <source>
        <dbReference type="EMBL" id="MCZ8516868.1"/>
    </source>
</evidence>
<comment type="subcellular location">
    <subcellularLocation>
        <location evidence="1">Cell membrane</location>
        <topology evidence="1">Multi-pass membrane protein</topology>
    </subcellularLocation>
</comment>
<keyword evidence="7" id="KW-0441">Lipid A biosynthesis</keyword>
<keyword evidence="3" id="KW-0813">Transport</keyword>
<dbReference type="PANTHER" id="PTHR30561:SF1">
    <property type="entry name" value="MULTIDRUG TRANSPORTER EMRE"/>
    <property type="match status" value="1"/>
</dbReference>
<dbReference type="RefSeq" id="WP_269885403.1">
    <property type="nucleotide sequence ID" value="NZ_JAQAGZ010000028.1"/>
</dbReference>
<evidence type="ECO:0000256" key="6">
    <source>
        <dbReference type="ARBA" id="ARBA00022519"/>
    </source>
</evidence>
<evidence type="ECO:0000256" key="3">
    <source>
        <dbReference type="ARBA" id="ARBA00022448"/>
    </source>
</evidence>
<keyword evidence="5" id="KW-0444">Lipid biosynthesis</keyword>
<dbReference type="EMBL" id="JAQAGZ010000028">
    <property type="protein sequence ID" value="MCZ8516868.1"/>
    <property type="molecule type" value="Genomic_DNA"/>
</dbReference>